<dbReference type="InterPro" id="IPR036779">
    <property type="entry name" value="LysM_dom_sf"/>
</dbReference>
<accession>A0A4P6UQS9</accession>
<keyword evidence="11" id="KW-1185">Reference proteome</keyword>
<dbReference type="PROSITE" id="PS51782">
    <property type="entry name" value="LYSM"/>
    <property type="match status" value="1"/>
</dbReference>
<dbReference type="SMART" id="SM00257">
    <property type="entry name" value="LysM"/>
    <property type="match status" value="1"/>
</dbReference>
<dbReference type="CDD" id="cd00118">
    <property type="entry name" value="LysM"/>
    <property type="match status" value="1"/>
</dbReference>
<feature type="domain" description="LysM" evidence="8">
    <location>
        <begin position="84"/>
        <end position="128"/>
    </location>
</feature>
<keyword evidence="4" id="KW-0677">Repeat</keyword>
<evidence type="ECO:0000256" key="1">
    <source>
        <dbReference type="ARBA" id="ARBA00007074"/>
    </source>
</evidence>
<dbReference type="PANTHER" id="PTHR47053:SF1">
    <property type="entry name" value="MUREIN DD-ENDOPEPTIDASE MEPH-RELATED"/>
    <property type="match status" value="1"/>
</dbReference>
<dbReference type="Pfam" id="PF01476">
    <property type="entry name" value="LysM"/>
    <property type="match status" value="1"/>
</dbReference>
<dbReference type="AlphaFoldDB" id="A0A4P6UQS9"/>
<dbReference type="PROSITE" id="PS51935">
    <property type="entry name" value="NLPC_P60"/>
    <property type="match status" value="1"/>
</dbReference>
<evidence type="ECO:0000256" key="3">
    <source>
        <dbReference type="ARBA" id="ARBA00022729"/>
    </source>
</evidence>
<dbReference type="SUPFAM" id="SSF54001">
    <property type="entry name" value="Cysteine proteinases"/>
    <property type="match status" value="1"/>
</dbReference>
<evidence type="ECO:0000256" key="6">
    <source>
        <dbReference type="ARBA" id="ARBA00022807"/>
    </source>
</evidence>
<evidence type="ECO:0000259" key="8">
    <source>
        <dbReference type="PROSITE" id="PS51782"/>
    </source>
</evidence>
<keyword evidence="3 7" id="KW-0732">Signal</keyword>
<feature type="domain" description="NlpC/P60" evidence="9">
    <location>
        <begin position="177"/>
        <end position="298"/>
    </location>
</feature>
<evidence type="ECO:0000259" key="9">
    <source>
        <dbReference type="PROSITE" id="PS51935"/>
    </source>
</evidence>
<dbReference type="KEGG" id="uth:DKZ56_05330"/>
<proteinExistence type="inferred from homology"/>
<evidence type="ECO:0000256" key="2">
    <source>
        <dbReference type="ARBA" id="ARBA00022670"/>
    </source>
</evidence>
<dbReference type="GO" id="GO:0006508">
    <property type="term" value="P:proteolysis"/>
    <property type="evidence" value="ECO:0007669"/>
    <property type="project" value="UniProtKB-KW"/>
</dbReference>
<dbReference type="EMBL" id="CP036528">
    <property type="protein sequence ID" value="QBK25324.1"/>
    <property type="molecule type" value="Genomic_DNA"/>
</dbReference>
<protein>
    <submittedName>
        <fullName evidence="10">Peptidoglycan endopeptidase</fullName>
    </submittedName>
</protein>
<comment type="similarity">
    <text evidence="1">Belongs to the peptidase C40 family.</text>
</comment>
<organism evidence="10 11">
    <name type="scientific">Ureibacillus thermophilus</name>
    <dbReference type="NCBI Taxonomy" id="367743"/>
    <lineage>
        <taxon>Bacteria</taxon>
        <taxon>Bacillati</taxon>
        <taxon>Bacillota</taxon>
        <taxon>Bacilli</taxon>
        <taxon>Bacillales</taxon>
        <taxon>Caryophanaceae</taxon>
        <taxon>Ureibacillus</taxon>
    </lineage>
</organism>
<dbReference type="PANTHER" id="PTHR47053">
    <property type="entry name" value="MUREIN DD-ENDOPEPTIDASE MEPH-RELATED"/>
    <property type="match status" value="1"/>
</dbReference>
<dbReference type="InterPro" id="IPR000064">
    <property type="entry name" value="NLP_P60_dom"/>
</dbReference>
<dbReference type="Proteomes" id="UP000291151">
    <property type="component" value="Chromosome"/>
</dbReference>
<evidence type="ECO:0000256" key="7">
    <source>
        <dbReference type="SAM" id="SignalP"/>
    </source>
</evidence>
<evidence type="ECO:0000256" key="4">
    <source>
        <dbReference type="ARBA" id="ARBA00022737"/>
    </source>
</evidence>
<name>A0A4P6UQS9_9BACL</name>
<keyword evidence="6" id="KW-0788">Thiol protease</keyword>
<dbReference type="InterPro" id="IPR038765">
    <property type="entry name" value="Papain-like_cys_pep_sf"/>
</dbReference>
<dbReference type="InterPro" id="IPR051202">
    <property type="entry name" value="Peptidase_C40"/>
</dbReference>
<dbReference type="RefSeq" id="WP_208651712.1">
    <property type="nucleotide sequence ID" value="NZ_CP036528.1"/>
</dbReference>
<dbReference type="Gene3D" id="3.90.1720.10">
    <property type="entry name" value="endopeptidase domain like (from Nostoc punctiforme)"/>
    <property type="match status" value="1"/>
</dbReference>
<dbReference type="Gene3D" id="3.10.350.10">
    <property type="entry name" value="LysM domain"/>
    <property type="match status" value="1"/>
</dbReference>
<evidence type="ECO:0000256" key="5">
    <source>
        <dbReference type="ARBA" id="ARBA00022801"/>
    </source>
</evidence>
<keyword evidence="5" id="KW-0378">Hydrolase</keyword>
<reference evidence="10 11" key="1">
    <citation type="submission" date="2019-02" db="EMBL/GenBank/DDBJ databases">
        <title>Ureibacillus thermophilus.</title>
        <authorList>
            <person name="Sunny J.S."/>
            <person name="Natarajan A."/>
            <person name="Saleena L.M."/>
        </authorList>
    </citation>
    <scope>NUCLEOTIDE SEQUENCE [LARGE SCALE GENOMIC DNA]</scope>
    <source>
        <strain evidence="10 11">LM102</strain>
    </source>
</reference>
<evidence type="ECO:0000313" key="11">
    <source>
        <dbReference type="Proteomes" id="UP000291151"/>
    </source>
</evidence>
<gene>
    <name evidence="10" type="ORF">DKZ56_05330</name>
</gene>
<feature type="chain" id="PRO_5020234109" evidence="7">
    <location>
        <begin position="28"/>
        <end position="301"/>
    </location>
</feature>
<keyword evidence="2" id="KW-0645">Protease</keyword>
<evidence type="ECO:0000313" key="10">
    <source>
        <dbReference type="EMBL" id="QBK25324.1"/>
    </source>
</evidence>
<dbReference type="InterPro" id="IPR018392">
    <property type="entry name" value="LysM"/>
</dbReference>
<dbReference type="Pfam" id="PF00877">
    <property type="entry name" value="NLPC_P60"/>
    <property type="match status" value="1"/>
</dbReference>
<dbReference type="SUPFAM" id="SSF54106">
    <property type="entry name" value="LysM domain"/>
    <property type="match status" value="1"/>
</dbReference>
<sequence length="301" mass="33398">MPKGKSKLLALSACVCASFIFAPNALADTERTNAKAALQIDTKNIIVSNNVVVNDHRSMTRKETLSKARMTKAQPLKQTANSIVTYQVKQGDTLTIISKQYNVSIDDLIKWNQLASADLIYVGQTLKIYPSSAAVVNENQAVETEKTASEASATDKVIEKQLAKERMIQSGVSEKGHAIYQNVLNLAYELIGTPYVYGGNTPEGFDCSGFVRYVFFNAGLNIERKSSEDYFMKDTTIVENPVPGDVVFFKNTIKEGISHMGIYIGDGKFIHAGTDGVEISKLDYDYWKTRFVAFKRFNLIK</sequence>
<feature type="signal peptide" evidence="7">
    <location>
        <begin position="1"/>
        <end position="27"/>
    </location>
</feature>
<dbReference type="GO" id="GO:0008234">
    <property type="term" value="F:cysteine-type peptidase activity"/>
    <property type="evidence" value="ECO:0007669"/>
    <property type="project" value="UniProtKB-KW"/>
</dbReference>